<dbReference type="AlphaFoldDB" id="A0AAV8UYD9"/>
<keyword evidence="5" id="KW-1185">Reference proteome</keyword>
<dbReference type="InterPro" id="IPR032640">
    <property type="entry name" value="AMPK1_CBM"/>
</dbReference>
<protein>
    <recommendedName>
        <fullName evidence="3">AMP-activated protein kinase glycogen-binding domain-containing protein</fullName>
    </recommendedName>
</protein>
<gene>
    <name evidence="4" type="ORF">NDN08_007735</name>
</gene>
<dbReference type="CDD" id="cd02859">
    <property type="entry name" value="E_set_AMPKbeta_like_N"/>
    <property type="match status" value="1"/>
</dbReference>
<name>A0AAV8UYD9_9RHOD</name>
<organism evidence="4 5">
    <name type="scientific">Rhodosorus marinus</name>
    <dbReference type="NCBI Taxonomy" id="101924"/>
    <lineage>
        <taxon>Eukaryota</taxon>
        <taxon>Rhodophyta</taxon>
        <taxon>Stylonematophyceae</taxon>
        <taxon>Stylonematales</taxon>
        <taxon>Stylonemataceae</taxon>
        <taxon>Rhodosorus</taxon>
    </lineage>
</organism>
<feature type="compositionally biased region" description="Basic and acidic residues" evidence="2">
    <location>
        <begin position="265"/>
        <end position="283"/>
    </location>
</feature>
<evidence type="ECO:0000313" key="5">
    <source>
        <dbReference type="Proteomes" id="UP001157974"/>
    </source>
</evidence>
<evidence type="ECO:0000256" key="2">
    <source>
        <dbReference type="SAM" id="MobiDB-lite"/>
    </source>
</evidence>
<feature type="compositionally biased region" description="Basic and acidic residues" evidence="2">
    <location>
        <begin position="180"/>
        <end position="195"/>
    </location>
</feature>
<comment type="similarity">
    <text evidence="1">Belongs to the 5'-AMP-activated protein kinase beta subunit family.</text>
</comment>
<proteinExistence type="inferred from homology"/>
<accession>A0AAV8UYD9</accession>
<dbReference type="Gene3D" id="2.60.40.10">
    <property type="entry name" value="Immunoglobulins"/>
    <property type="match status" value="1"/>
</dbReference>
<comment type="caution">
    <text evidence="4">The sequence shown here is derived from an EMBL/GenBank/DDBJ whole genome shotgun (WGS) entry which is preliminary data.</text>
</comment>
<dbReference type="EMBL" id="JAMWBK010000002">
    <property type="protein sequence ID" value="KAJ8907625.1"/>
    <property type="molecule type" value="Genomic_DNA"/>
</dbReference>
<feature type="compositionally biased region" description="Basic and acidic residues" evidence="2">
    <location>
        <begin position="97"/>
        <end position="112"/>
    </location>
</feature>
<dbReference type="PANTHER" id="PTHR10343:SF84">
    <property type="entry name" value="5'-AMP-ACTIVATED PROTEIN KINASE SUBUNIT BETA-1"/>
    <property type="match status" value="1"/>
</dbReference>
<dbReference type="SUPFAM" id="SSF81296">
    <property type="entry name" value="E set domains"/>
    <property type="match status" value="1"/>
</dbReference>
<evidence type="ECO:0000256" key="1">
    <source>
        <dbReference type="ARBA" id="ARBA00010926"/>
    </source>
</evidence>
<sequence length="404" mass="46535">MAEVPSQNFGALREMENRKETVVERIKLFSGELAKESNRRLEARKEDVVVPKGDAEILESQETIREGAVRYGEGLKIVAEGHSNVEQEVPEFDDVKARLDSDSLRRESDNPTEKIPIIARPNGVQESTKFFEGALNEDEQVPASVHIEDENTLENASLDSAENQEDNSKDTEPVEEDEQHEEKTREPELIAEKTEVASGIEDEDEVEEDEAEEVEDEEYEAAEVEDEEYETEDVEDEDVEDEEVEDEEVEDEEDKAEEIHEIEEQERAELAETKEVNSAHVTEDTDLDVTDNKENQPVQPKKKKRVVPEPVPRELFVEEDGRVGFKWRHGARTQVELIASFSGWERSFKMERHGSNWYIRLELEPGKYQYKYLVDGEWMYDITEPNGDDGDGNFNNFIIVKPRK</sequence>
<dbReference type="InterPro" id="IPR013783">
    <property type="entry name" value="Ig-like_fold"/>
</dbReference>
<feature type="compositionally biased region" description="Acidic residues" evidence="2">
    <location>
        <begin position="200"/>
        <end position="264"/>
    </location>
</feature>
<dbReference type="Proteomes" id="UP001157974">
    <property type="component" value="Unassembled WGS sequence"/>
</dbReference>
<evidence type="ECO:0000259" key="3">
    <source>
        <dbReference type="Pfam" id="PF16561"/>
    </source>
</evidence>
<dbReference type="PANTHER" id="PTHR10343">
    <property type="entry name" value="5'-AMP-ACTIVATED PROTEIN KINASE , BETA SUBUNIT"/>
    <property type="match status" value="1"/>
</dbReference>
<dbReference type="Pfam" id="PF16561">
    <property type="entry name" value="AMPK1_CBM"/>
    <property type="match status" value="1"/>
</dbReference>
<reference evidence="4 5" key="1">
    <citation type="journal article" date="2023" name="Nat. Commun.">
        <title>Origin of minicircular mitochondrial genomes in red algae.</title>
        <authorList>
            <person name="Lee Y."/>
            <person name="Cho C.H."/>
            <person name="Lee Y.M."/>
            <person name="Park S.I."/>
            <person name="Yang J.H."/>
            <person name="West J.A."/>
            <person name="Bhattacharya D."/>
            <person name="Yoon H.S."/>
        </authorList>
    </citation>
    <scope>NUCLEOTIDE SEQUENCE [LARGE SCALE GENOMIC DNA]</scope>
    <source>
        <strain evidence="4 5">CCMP1338</strain>
        <tissue evidence="4">Whole cell</tissue>
    </source>
</reference>
<dbReference type="InterPro" id="IPR014756">
    <property type="entry name" value="Ig_E-set"/>
</dbReference>
<evidence type="ECO:0000313" key="4">
    <source>
        <dbReference type="EMBL" id="KAJ8907625.1"/>
    </source>
</evidence>
<feature type="region of interest" description="Disordered" evidence="2">
    <location>
        <begin position="97"/>
        <end position="305"/>
    </location>
</feature>
<feature type="domain" description="AMP-activated protein kinase glycogen-binding" evidence="3">
    <location>
        <begin position="324"/>
        <end position="402"/>
    </location>
</feature>
<dbReference type="InterPro" id="IPR050827">
    <property type="entry name" value="CRP1_MDG1_kinase"/>
</dbReference>